<dbReference type="AlphaFoldDB" id="W6Z102"/>
<proteinExistence type="predicted"/>
<dbReference type="KEGG" id="bor:COCMIDRAFT_95486"/>
<keyword evidence="2" id="KW-1185">Reference proteome</keyword>
<organism evidence="1 2">
    <name type="scientific">Bipolaris oryzae ATCC 44560</name>
    <dbReference type="NCBI Taxonomy" id="930090"/>
    <lineage>
        <taxon>Eukaryota</taxon>
        <taxon>Fungi</taxon>
        <taxon>Dikarya</taxon>
        <taxon>Ascomycota</taxon>
        <taxon>Pezizomycotina</taxon>
        <taxon>Dothideomycetes</taxon>
        <taxon>Pleosporomycetidae</taxon>
        <taxon>Pleosporales</taxon>
        <taxon>Pleosporineae</taxon>
        <taxon>Pleosporaceae</taxon>
        <taxon>Bipolaris</taxon>
    </lineage>
</organism>
<feature type="non-terminal residue" evidence="1">
    <location>
        <position position="1"/>
    </location>
</feature>
<dbReference type="Proteomes" id="UP000054032">
    <property type="component" value="Unassembled WGS sequence"/>
</dbReference>
<gene>
    <name evidence="1" type="ORF">COCMIDRAFT_95486</name>
</gene>
<protein>
    <submittedName>
        <fullName evidence="1">Uncharacterized protein</fullName>
    </submittedName>
</protein>
<dbReference type="GeneID" id="19128666"/>
<name>W6Z102_COCMI</name>
<dbReference type="RefSeq" id="XP_007688045.1">
    <property type="nucleotide sequence ID" value="XM_007689855.1"/>
</dbReference>
<evidence type="ECO:0000313" key="2">
    <source>
        <dbReference type="Proteomes" id="UP000054032"/>
    </source>
</evidence>
<dbReference type="HOGENOM" id="CLU_1630988_0_0_1"/>
<dbReference type="EMBL" id="KI963984">
    <property type="protein sequence ID" value="EUC45437.1"/>
    <property type="molecule type" value="Genomic_DNA"/>
</dbReference>
<evidence type="ECO:0000313" key="1">
    <source>
        <dbReference type="EMBL" id="EUC45437.1"/>
    </source>
</evidence>
<sequence length="163" mass="18292">SFPVIRIVSKSLLTYIHTYVRTYVYLFPVVFETARGALQSTYLYHYCYNVVREGAVSQPASQPASQPEVLVLVRPIHVTLLSSSSVCTQPRHAVDDGLQPEQDASHVHFNAAVPALVLSRPRPKLVLAWPNWSSTWDCTLNPDGSPEPRRCRSAIDDRCRQMG</sequence>
<accession>W6Z102</accession>
<reference evidence="1 2" key="1">
    <citation type="journal article" date="2013" name="PLoS Genet.">
        <title>Comparative genome structure, secondary metabolite, and effector coding capacity across Cochliobolus pathogens.</title>
        <authorList>
            <person name="Condon B.J."/>
            <person name="Leng Y."/>
            <person name="Wu D."/>
            <person name="Bushley K.E."/>
            <person name="Ohm R.A."/>
            <person name="Otillar R."/>
            <person name="Martin J."/>
            <person name="Schackwitz W."/>
            <person name="Grimwood J."/>
            <person name="MohdZainudin N."/>
            <person name="Xue C."/>
            <person name="Wang R."/>
            <person name="Manning V.A."/>
            <person name="Dhillon B."/>
            <person name="Tu Z.J."/>
            <person name="Steffenson B.J."/>
            <person name="Salamov A."/>
            <person name="Sun H."/>
            <person name="Lowry S."/>
            <person name="LaButti K."/>
            <person name="Han J."/>
            <person name="Copeland A."/>
            <person name="Lindquist E."/>
            <person name="Barry K."/>
            <person name="Schmutz J."/>
            <person name="Baker S.E."/>
            <person name="Ciuffetti L.M."/>
            <person name="Grigoriev I.V."/>
            <person name="Zhong S."/>
            <person name="Turgeon B.G."/>
        </authorList>
    </citation>
    <scope>NUCLEOTIDE SEQUENCE [LARGE SCALE GENOMIC DNA]</scope>
    <source>
        <strain evidence="1 2">ATCC 44560</strain>
    </source>
</reference>